<evidence type="ECO:0000313" key="2">
    <source>
        <dbReference type="Proteomes" id="UP000236630"/>
    </source>
</evidence>
<dbReference type="Proteomes" id="UP000236630">
    <property type="component" value="Unassembled WGS sequence"/>
</dbReference>
<comment type="caution">
    <text evidence="1">The sequence shown here is derived from an EMBL/GenBank/DDBJ whole genome shotgun (WGS) entry which is preliminary data.</text>
</comment>
<dbReference type="AlphaFoldDB" id="A0A2H5QMT7"/>
<dbReference type="EMBL" id="BDQV01000496">
    <property type="protein sequence ID" value="GAY65565.1"/>
    <property type="molecule type" value="Genomic_DNA"/>
</dbReference>
<reference evidence="1 2" key="1">
    <citation type="journal article" date="2017" name="Front. Genet.">
        <title>Draft sequencing of the heterozygous diploid genome of Satsuma (Citrus unshiu Marc.) using a hybrid assembly approach.</title>
        <authorList>
            <person name="Shimizu T."/>
            <person name="Tanizawa Y."/>
            <person name="Mochizuki T."/>
            <person name="Nagasaki H."/>
            <person name="Yoshioka T."/>
            <person name="Toyoda A."/>
            <person name="Fujiyama A."/>
            <person name="Kaminuma E."/>
            <person name="Nakamura Y."/>
        </authorList>
    </citation>
    <scope>NUCLEOTIDE SEQUENCE [LARGE SCALE GENOMIC DNA]</scope>
    <source>
        <strain evidence="2">cv. Miyagawa wase</strain>
    </source>
</reference>
<name>A0A2H5QMT7_CITUN</name>
<accession>A0A2H5QMT7</accession>
<proteinExistence type="predicted"/>
<organism evidence="1 2">
    <name type="scientific">Citrus unshiu</name>
    <name type="common">Satsuma mandarin</name>
    <name type="synonym">Citrus nobilis var. unshiu</name>
    <dbReference type="NCBI Taxonomy" id="55188"/>
    <lineage>
        <taxon>Eukaryota</taxon>
        <taxon>Viridiplantae</taxon>
        <taxon>Streptophyta</taxon>
        <taxon>Embryophyta</taxon>
        <taxon>Tracheophyta</taxon>
        <taxon>Spermatophyta</taxon>
        <taxon>Magnoliopsida</taxon>
        <taxon>eudicotyledons</taxon>
        <taxon>Gunneridae</taxon>
        <taxon>Pentapetalae</taxon>
        <taxon>rosids</taxon>
        <taxon>malvids</taxon>
        <taxon>Sapindales</taxon>
        <taxon>Rutaceae</taxon>
        <taxon>Aurantioideae</taxon>
        <taxon>Citrus</taxon>
    </lineage>
</organism>
<gene>
    <name evidence="1" type="ORF">CUMW_242150</name>
</gene>
<keyword evidence="2" id="KW-1185">Reference proteome</keyword>
<protein>
    <submittedName>
        <fullName evidence="1">Uncharacterized protein</fullName>
    </submittedName>
</protein>
<evidence type="ECO:0000313" key="1">
    <source>
        <dbReference type="EMBL" id="GAY65565.1"/>
    </source>
</evidence>
<sequence>MVIMQFCLITNLCKQSLMVDMFTRGYWRLQGGFLMLSVSFCGGWLRGAKIILLLFLGHSPEACRGCDFFGVCGSESGQVEAH</sequence>